<organism evidence="1 2">
    <name type="scientific">Thermobispora bispora (strain ATCC 19993 / DSM 43833 / CBS 139.67 / JCM 10125 / KCTC 9307 / NBRC 14880 / R51)</name>
    <dbReference type="NCBI Taxonomy" id="469371"/>
    <lineage>
        <taxon>Bacteria</taxon>
        <taxon>Bacillati</taxon>
        <taxon>Actinomycetota</taxon>
        <taxon>Actinomycetes</taxon>
        <taxon>Streptosporangiales</taxon>
        <taxon>Streptosporangiaceae</taxon>
        <taxon>Thermobispora</taxon>
    </lineage>
</organism>
<dbReference type="HOGENOM" id="CLU_2604875_0_0_11"/>
<dbReference type="Proteomes" id="UP000006640">
    <property type="component" value="Chromosome"/>
</dbReference>
<evidence type="ECO:0000313" key="1">
    <source>
        <dbReference type="EMBL" id="ADG88901.1"/>
    </source>
</evidence>
<evidence type="ECO:0000313" key="2">
    <source>
        <dbReference type="Proteomes" id="UP000006640"/>
    </source>
</evidence>
<proteinExistence type="predicted"/>
<name>D6Y326_THEBD</name>
<keyword evidence="2" id="KW-1185">Reference proteome</keyword>
<accession>D6Y326</accession>
<gene>
    <name evidence="1" type="ordered locus">Tbis_2190</name>
</gene>
<dbReference type="EMBL" id="CP001874">
    <property type="protein sequence ID" value="ADG88901.1"/>
    <property type="molecule type" value="Genomic_DNA"/>
</dbReference>
<dbReference type="STRING" id="469371.Tbis_2190"/>
<dbReference type="AlphaFoldDB" id="D6Y326"/>
<dbReference type="KEGG" id="tbi:Tbis_2190"/>
<reference evidence="1 2" key="1">
    <citation type="submission" date="2010-01" db="EMBL/GenBank/DDBJ databases">
        <title>The complete genome of Thermobispora bispora DSM 43833.</title>
        <authorList>
            <consortium name="US DOE Joint Genome Institute (JGI-PGF)"/>
            <person name="Lucas S."/>
            <person name="Copeland A."/>
            <person name="Lapidus A."/>
            <person name="Glavina del Rio T."/>
            <person name="Dalin E."/>
            <person name="Tice H."/>
            <person name="Bruce D."/>
            <person name="Goodwin L."/>
            <person name="Pitluck S."/>
            <person name="Kyrpides N."/>
            <person name="Mavromatis K."/>
            <person name="Ivanova N."/>
            <person name="Mikhailova N."/>
            <person name="Chertkov O."/>
            <person name="Brettin T."/>
            <person name="Detter J.C."/>
            <person name="Han C."/>
            <person name="Larimer F."/>
            <person name="Land M."/>
            <person name="Hauser L."/>
            <person name="Markowitz V."/>
            <person name="Cheng J.-F."/>
            <person name="Hugenholtz P."/>
            <person name="Woyke T."/>
            <person name="Wu D."/>
            <person name="Jando M."/>
            <person name="Schneider S."/>
            <person name="Klenk H.-P."/>
            <person name="Eisen J.A."/>
        </authorList>
    </citation>
    <scope>NUCLEOTIDE SEQUENCE [LARGE SCALE GENOMIC DNA]</scope>
    <source>
        <strain evidence="2">ATCC 19993 / DSM 43833 / CBS 139.67 / JCM 10125 / KCTC 9307 / NBRC 14880 / R51</strain>
    </source>
</reference>
<sequence length="79" mass="8972">MIDDEQIRECQQLYALEVTHPAWRITIRPHGPVRWWATRYVPPTLAQISAGMVATVARHTGEALSSALAHQDEIAQRVR</sequence>
<protein>
    <submittedName>
        <fullName evidence="1">Uncharacterized protein</fullName>
    </submittedName>
</protein>